<evidence type="ECO:0000256" key="4">
    <source>
        <dbReference type="SAM" id="Coils"/>
    </source>
</evidence>
<evidence type="ECO:0000313" key="7">
    <source>
        <dbReference type="Proteomes" id="UP001108240"/>
    </source>
</evidence>
<keyword evidence="7" id="KW-1185">Reference proteome</keyword>
<dbReference type="SMART" id="SM01391">
    <property type="entry name" value="Filament"/>
    <property type="match status" value="1"/>
</dbReference>
<name>A0A8C1H2Q8_CYPCA</name>
<evidence type="ECO:0000313" key="6">
    <source>
        <dbReference type="Ensembl" id="ENSCCRP00000019541.2"/>
    </source>
</evidence>
<dbReference type="GO" id="GO:0031424">
    <property type="term" value="P:keratinization"/>
    <property type="evidence" value="ECO:0007669"/>
    <property type="project" value="TreeGrafter"/>
</dbReference>
<dbReference type="PROSITE" id="PS00226">
    <property type="entry name" value="IF_ROD_1"/>
    <property type="match status" value="1"/>
</dbReference>
<dbReference type="GO" id="GO:0045109">
    <property type="term" value="P:intermediate filament organization"/>
    <property type="evidence" value="ECO:0007669"/>
    <property type="project" value="TreeGrafter"/>
</dbReference>
<dbReference type="GO" id="GO:0045095">
    <property type="term" value="C:keratin filament"/>
    <property type="evidence" value="ECO:0007669"/>
    <property type="project" value="InterPro"/>
</dbReference>
<dbReference type="GO" id="GO:0030280">
    <property type="term" value="F:structural constituent of skin epidermis"/>
    <property type="evidence" value="ECO:0007669"/>
    <property type="project" value="TreeGrafter"/>
</dbReference>
<evidence type="ECO:0000256" key="2">
    <source>
        <dbReference type="ARBA" id="ARBA00023054"/>
    </source>
</evidence>
<dbReference type="AlphaFoldDB" id="A0A8C1H2Q8"/>
<reference evidence="6" key="2">
    <citation type="submission" date="2025-09" db="UniProtKB">
        <authorList>
            <consortium name="Ensembl"/>
        </authorList>
    </citation>
    <scope>IDENTIFICATION</scope>
</reference>
<keyword evidence="1 3" id="KW-0403">Intermediate filament</keyword>
<dbReference type="PRINTS" id="PR01276">
    <property type="entry name" value="TYPE2KERATIN"/>
</dbReference>
<organism evidence="6 7">
    <name type="scientific">Cyprinus carpio carpio</name>
    <dbReference type="NCBI Taxonomy" id="630221"/>
    <lineage>
        <taxon>Eukaryota</taxon>
        <taxon>Metazoa</taxon>
        <taxon>Chordata</taxon>
        <taxon>Craniata</taxon>
        <taxon>Vertebrata</taxon>
        <taxon>Euteleostomi</taxon>
        <taxon>Actinopterygii</taxon>
        <taxon>Neopterygii</taxon>
        <taxon>Teleostei</taxon>
        <taxon>Ostariophysi</taxon>
        <taxon>Cypriniformes</taxon>
        <taxon>Cyprinidae</taxon>
        <taxon>Cyprininae</taxon>
        <taxon>Cyprinus</taxon>
    </lineage>
</organism>
<dbReference type="InterPro" id="IPR039008">
    <property type="entry name" value="IF_rod_dom"/>
</dbReference>
<feature type="coiled-coil region" evidence="4">
    <location>
        <begin position="162"/>
        <end position="235"/>
    </location>
</feature>
<evidence type="ECO:0000259" key="5">
    <source>
        <dbReference type="PROSITE" id="PS51842"/>
    </source>
</evidence>
<dbReference type="Proteomes" id="UP001108240">
    <property type="component" value="Unplaced"/>
</dbReference>
<feature type="domain" description="IF rod" evidence="5">
    <location>
        <begin position="1"/>
        <end position="264"/>
    </location>
</feature>
<accession>A0A8C1H2Q8</accession>
<dbReference type="OMA" id="TCHYESA"/>
<dbReference type="Ensembl" id="ENSCCRT00000021257.2">
    <property type="protein sequence ID" value="ENSCCRP00000019541.2"/>
    <property type="gene ID" value="ENSCCRG00000009436.2"/>
</dbReference>
<sequence>MLKSYISSLRAQLEQVNKDKEHLDAELRNVHAQVEEQKQRYEDEITNRNTAENEFVFLKKDVDTSYLCKNGLEDKIAAILEDLNFFKSFYEQELRELQADVKDTSVVVQMDNSRQLNMEKILADVKSQHEEVSAYSQKEAEVWYKNKFDLISSQAVQCNTELKDNKGAIADVKRQITRLQKEIISAKSQRETVDEQIKEAERCGEEAVLDAKEQIKSLEDALQKAKHKMTRHIRDYQELMNVKLALDIEIATYKKLLEGEEDRLGR</sequence>
<dbReference type="FunFam" id="1.20.5.170:FF:000004">
    <property type="entry name" value="Keratin, type II cytoskeletal 5"/>
    <property type="match status" value="1"/>
</dbReference>
<evidence type="ECO:0000256" key="1">
    <source>
        <dbReference type="ARBA" id="ARBA00022754"/>
    </source>
</evidence>
<dbReference type="InterPro" id="IPR018039">
    <property type="entry name" value="IF_conserved"/>
</dbReference>
<dbReference type="Pfam" id="PF00038">
    <property type="entry name" value="Filament"/>
    <property type="match status" value="1"/>
</dbReference>
<dbReference type="GeneTree" id="ENSGT00940000161090"/>
<dbReference type="InterPro" id="IPR003054">
    <property type="entry name" value="Keratin_II"/>
</dbReference>
<evidence type="ECO:0000256" key="3">
    <source>
        <dbReference type="RuleBase" id="RU000685"/>
    </source>
</evidence>
<dbReference type="FunFam" id="1.20.5.1160:FF:000001">
    <property type="entry name" value="Keratin type II"/>
    <property type="match status" value="1"/>
</dbReference>
<reference evidence="6" key="1">
    <citation type="submission" date="2025-08" db="UniProtKB">
        <authorList>
            <consortium name="Ensembl"/>
        </authorList>
    </citation>
    <scope>IDENTIFICATION</scope>
</reference>
<dbReference type="PROSITE" id="PS51842">
    <property type="entry name" value="IF_ROD_2"/>
    <property type="match status" value="1"/>
</dbReference>
<protein>
    <submittedName>
        <fullName evidence="6">Si:dkey-222n6.2</fullName>
    </submittedName>
</protein>
<feature type="coiled-coil region" evidence="4">
    <location>
        <begin position="6"/>
        <end position="54"/>
    </location>
</feature>
<keyword evidence="2 4" id="KW-0175">Coiled coil</keyword>
<dbReference type="PANTHER" id="PTHR45616">
    <property type="entry name" value="GATA-TYPE DOMAIN-CONTAINING PROTEIN"/>
    <property type="match status" value="1"/>
</dbReference>
<proteinExistence type="inferred from homology"/>
<dbReference type="Gene3D" id="1.20.5.1160">
    <property type="entry name" value="Vasodilator-stimulated phosphoprotein"/>
    <property type="match status" value="1"/>
</dbReference>
<dbReference type="PANTHER" id="PTHR45616:SF9">
    <property type="entry name" value="KERATIN, TYPE II CYTOSKELETAL 8-RELATED"/>
    <property type="match status" value="1"/>
</dbReference>
<dbReference type="GO" id="GO:0005615">
    <property type="term" value="C:extracellular space"/>
    <property type="evidence" value="ECO:0007669"/>
    <property type="project" value="TreeGrafter"/>
</dbReference>
<dbReference type="SUPFAM" id="SSF64593">
    <property type="entry name" value="Intermediate filament protein, coiled coil region"/>
    <property type="match status" value="1"/>
</dbReference>
<dbReference type="Gene3D" id="1.20.5.170">
    <property type="match status" value="1"/>
</dbReference>
<comment type="similarity">
    <text evidence="3">Belongs to the intermediate filament family.</text>
</comment>
<dbReference type="Gene3D" id="1.20.5.500">
    <property type="entry name" value="Single helix bin"/>
    <property type="match status" value="1"/>
</dbReference>